<sequence>MKINEALNIRQYKIILAEDTEKLPLDELKELGTWINPLPKHYVVMLPSNDLPIAKPEIFEKVFREKTGLSSEKAQIEATYGPFNLQRAVEKEWI</sequence>
<reference evidence="1 2" key="1">
    <citation type="submission" date="2013-03" db="EMBL/GenBank/DDBJ databases">
        <title>The Genome Sequence of Enterococcus columbae ATCC_51263 (PacBio/Illumina hybrid assembly).</title>
        <authorList>
            <consortium name="The Broad Institute Genomics Platform"/>
            <consortium name="The Broad Institute Genome Sequencing Center for Infectious Disease"/>
            <person name="Earl A."/>
            <person name="Russ C."/>
            <person name="Gilmore M."/>
            <person name="Surin D."/>
            <person name="Walker B."/>
            <person name="Young S."/>
            <person name="Zeng Q."/>
            <person name="Gargeya S."/>
            <person name="Fitzgerald M."/>
            <person name="Haas B."/>
            <person name="Abouelleil A."/>
            <person name="Allen A.W."/>
            <person name="Alvarado L."/>
            <person name="Arachchi H.M."/>
            <person name="Berlin A.M."/>
            <person name="Chapman S.B."/>
            <person name="Gainer-Dewar J."/>
            <person name="Goldberg J."/>
            <person name="Griggs A."/>
            <person name="Gujja S."/>
            <person name="Hansen M."/>
            <person name="Howarth C."/>
            <person name="Imamovic A."/>
            <person name="Ireland A."/>
            <person name="Larimer J."/>
            <person name="McCowan C."/>
            <person name="Murphy C."/>
            <person name="Pearson M."/>
            <person name="Poon T.W."/>
            <person name="Priest M."/>
            <person name="Roberts A."/>
            <person name="Saif S."/>
            <person name="Shea T."/>
            <person name="Sisk P."/>
            <person name="Sykes S."/>
            <person name="Wortman J."/>
            <person name="Nusbaum C."/>
            <person name="Birren B."/>
        </authorList>
    </citation>
    <scope>NUCLEOTIDE SEQUENCE [LARGE SCALE GENOMIC DNA]</scope>
    <source>
        <strain evidence="1 2">ATCC 51263</strain>
    </source>
</reference>
<dbReference type="eggNOG" id="ENOG5030731">
    <property type="taxonomic scope" value="Bacteria"/>
</dbReference>
<accession>S0JZ32</accession>
<organism evidence="1 2">
    <name type="scientific">Enterococcus columbae DSM 7374 = ATCC 51263</name>
    <dbReference type="NCBI Taxonomy" id="1121865"/>
    <lineage>
        <taxon>Bacteria</taxon>
        <taxon>Bacillati</taxon>
        <taxon>Bacillota</taxon>
        <taxon>Bacilli</taxon>
        <taxon>Lactobacillales</taxon>
        <taxon>Enterococcaceae</taxon>
        <taxon>Enterococcus</taxon>
    </lineage>
</organism>
<name>S0JZ32_9ENTE</name>
<keyword evidence="2" id="KW-1185">Reference proteome</keyword>
<dbReference type="OrthoDB" id="2143114at2"/>
<dbReference type="PATRIC" id="fig|1121865.3.peg.2319"/>
<proteinExistence type="predicted"/>
<dbReference type="STRING" id="1121865.OMW_02382"/>
<dbReference type="RefSeq" id="WP_016184463.1">
    <property type="nucleotide sequence ID" value="NZ_JXKI01000008.1"/>
</dbReference>
<dbReference type="AlphaFoldDB" id="S0JZ32"/>
<evidence type="ECO:0000313" key="1">
    <source>
        <dbReference type="EMBL" id="EOW83791.1"/>
    </source>
</evidence>
<dbReference type="EMBL" id="ASWJ01000007">
    <property type="protein sequence ID" value="EOW83791.1"/>
    <property type="molecule type" value="Genomic_DNA"/>
</dbReference>
<dbReference type="Proteomes" id="UP000014113">
    <property type="component" value="Unassembled WGS sequence"/>
</dbReference>
<comment type="caution">
    <text evidence="1">The sequence shown here is derived from an EMBL/GenBank/DDBJ whole genome shotgun (WGS) entry which is preliminary data.</text>
</comment>
<protein>
    <submittedName>
        <fullName evidence="1">Uncharacterized protein</fullName>
    </submittedName>
</protein>
<evidence type="ECO:0000313" key="2">
    <source>
        <dbReference type="Proteomes" id="UP000014113"/>
    </source>
</evidence>
<gene>
    <name evidence="1" type="ORF">I568_01593</name>
</gene>